<protein>
    <recommendedName>
        <fullName evidence="3">DUF4864 domain-containing protein</fullName>
    </recommendedName>
</protein>
<dbReference type="EMBL" id="JZEY01000054">
    <property type="protein sequence ID" value="KKB10139.1"/>
    <property type="molecule type" value="Genomic_DNA"/>
</dbReference>
<dbReference type="Proteomes" id="UP000033649">
    <property type="component" value="Unassembled WGS sequence"/>
</dbReference>
<organism evidence="1 2">
    <name type="scientific">Devosia chinhatensis</name>
    <dbReference type="NCBI Taxonomy" id="429727"/>
    <lineage>
        <taxon>Bacteria</taxon>
        <taxon>Pseudomonadati</taxon>
        <taxon>Pseudomonadota</taxon>
        <taxon>Alphaproteobacteria</taxon>
        <taxon>Hyphomicrobiales</taxon>
        <taxon>Devosiaceae</taxon>
        <taxon>Devosia</taxon>
    </lineage>
</organism>
<proteinExistence type="predicted"/>
<sequence length="130" mass="13821">MLVAIMAIGTNAQEAERPWEATVTGQILAFRSGDASAALGFAGSTFQRTFQDAERFAAAINSMGYGPIIQSRSHSFAAFRQTAPDSVVQGVNLVGPDGSLYEAIYQLVNEAELGWRVHGVVLRKSAGLST</sequence>
<name>A0A0F5FMN5_9HYPH</name>
<dbReference type="STRING" id="429727.VE26_10245"/>
<dbReference type="PATRIC" id="fig|429727.3.peg.2108"/>
<reference evidence="1 2" key="1">
    <citation type="submission" date="2015-03" db="EMBL/GenBank/DDBJ databases">
        <authorList>
            <person name="Hassan Y."/>
            <person name="Lepp D."/>
            <person name="Li X.-Z."/>
            <person name="Zhou T."/>
        </authorList>
    </citation>
    <scope>NUCLEOTIDE SEQUENCE [LARGE SCALE GENOMIC DNA]</scope>
    <source>
        <strain evidence="1 2">IPL18</strain>
    </source>
</reference>
<evidence type="ECO:0000313" key="1">
    <source>
        <dbReference type="EMBL" id="KKB10139.1"/>
    </source>
</evidence>
<keyword evidence="2" id="KW-1185">Reference proteome</keyword>
<gene>
    <name evidence="1" type="ORF">VE26_10245</name>
</gene>
<comment type="caution">
    <text evidence="1">The sequence shown here is derived from an EMBL/GenBank/DDBJ whole genome shotgun (WGS) entry which is preliminary data.</text>
</comment>
<dbReference type="InterPro" id="IPR032347">
    <property type="entry name" value="DUF4864"/>
</dbReference>
<dbReference type="Pfam" id="PF16156">
    <property type="entry name" value="DUF4864"/>
    <property type="match status" value="1"/>
</dbReference>
<accession>A0A0F5FMN5</accession>
<dbReference type="AlphaFoldDB" id="A0A0F5FMN5"/>
<evidence type="ECO:0000313" key="2">
    <source>
        <dbReference type="Proteomes" id="UP000033649"/>
    </source>
</evidence>
<evidence type="ECO:0008006" key="3">
    <source>
        <dbReference type="Google" id="ProtNLM"/>
    </source>
</evidence>